<dbReference type="Proteomes" id="UP001500908">
    <property type="component" value="Unassembled WGS sequence"/>
</dbReference>
<feature type="domain" description="Endonuclease/exonuclease/phosphatase" evidence="1">
    <location>
        <begin position="26"/>
        <end position="256"/>
    </location>
</feature>
<proteinExistence type="predicted"/>
<keyword evidence="3" id="KW-1185">Reference proteome</keyword>
<dbReference type="Gene3D" id="3.60.10.10">
    <property type="entry name" value="Endonuclease/exonuclease/phosphatase"/>
    <property type="match status" value="1"/>
</dbReference>
<dbReference type="EMBL" id="BAABDD010000053">
    <property type="protein sequence ID" value="GAA3766504.1"/>
    <property type="molecule type" value="Genomic_DNA"/>
</dbReference>
<sequence length="265" mass="28723">MTSSGHQASLLAFPSAERVAGEVGVMVFNAQHASPSRSREQAAWIAAHDHADLVVVSEVSGHHATLAHALGEHGYHVAQDDSAADYRVLVAGRCAPLSVLSELGVAVLAHRVQTVRVRIEATTVVLMGAYVPSRGSGQRRNVDKRAVQDALTALLPRLCASPADIVVAAGDLNVVEPDHTPHHSVFGAWEYDFYRAFAENGLHDAFRHAQPAGVDHSWYGRSGAGYRFDHTFTTTPERVVSSFYDHEPRQARLSDHAAMITRLTL</sequence>
<dbReference type="RefSeq" id="WP_344977435.1">
    <property type="nucleotide sequence ID" value="NZ_BAABDD010000053.1"/>
</dbReference>
<dbReference type="Pfam" id="PF03372">
    <property type="entry name" value="Exo_endo_phos"/>
    <property type="match status" value="1"/>
</dbReference>
<reference evidence="3" key="1">
    <citation type="journal article" date="2019" name="Int. J. Syst. Evol. Microbiol.">
        <title>The Global Catalogue of Microorganisms (GCM) 10K type strain sequencing project: providing services to taxonomists for standard genome sequencing and annotation.</title>
        <authorList>
            <consortium name="The Broad Institute Genomics Platform"/>
            <consortium name="The Broad Institute Genome Sequencing Center for Infectious Disease"/>
            <person name="Wu L."/>
            <person name="Ma J."/>
        </authorList>
    </citation>
    <scope>NUCLEOTIDE SEQUENCE [LARGE SCALE GENOMIC DNA]</scope>
    <source>
        <strain evidence="3">JCM 17137</strain>
    </source>
</reference>
<accession>A0ABP7GLG8</accession>
<dbReference type="SUPFAM" id="SSF56219">
    <property type="entry name" value="DNase I-like"/>
    <property type="match status" value="1"/>
</dbReference>
<comment type="caution">
    <text evidence="2">The sequence shown here is derived from an EMBL/GenBank/DDBJ whole genome shotgun (WGS) entry which is preliminary data.</text>
</comment>
<dbReference type="InterPro" id="IPR036691">
    <property type="entry name" value="Endo/exonu/phosph_ase_sf"/>
</dbReference>
<protein>
    <recommendedName>
        <fullName evidence="1">Endonuclease/exonuclease/phosphatase domain-containing protein</fullName>
    </recommendedName>
</protein>
<evidence type="ECO:0000313" key="2">
    <source>
        <dbReference type="EMBL" id="GAA3766504.1"/>
    </source>
</evidence>
<name>A0ABP7GLG8_9ACTN</name>
<dbReference type="InterPro" id="IPR005135">
    <property type="entry name" value="Endo/exonuclease/phosphatase"/>
</dbReference>
<organism evidence="2 3">
    <name type="scientific">Salinactinospora qingdaonensis</name>
    <dbReference type="NCBI Taxonomy" id="702744"/>
    <lineage>
        <taxon>Bacteria</taxon>
        <taxon>Bacillati</taxon>
        <taxon>Actinomycetota</taxon>
        <taxon>Actinomycetes</taxon>
        <taxon>Streptosporangiales</taxon>
        <taxon>Nocardiopsidaceae</taxon>
        <taxon>Salinactinospora</taxon>
    </lineage>
</organism>
<gene>
    <name evidence="2" type="ORF">GCM10022402_49600</name>
</gene>
<evidence type="ECO:0000313" key="3">
    <source>
        <dbReference type="Proteomes" id="UP001500908"/>
    </source>
</evidence>
<evidence type="ECO:0000259" key="1">
    <source>
        <dbReference type="Pfam" id="PF03372"/>
    </source>
</evidence>